<feature type="compositionally biased region" description="Basic residues" evidence="1">
    <location>
        <begin position="98"/>
        <end position="107"/>
    </location>
</feature>
<protein>
    <submittedName>
        <fullName evidence="2">Uncharacterized protein</fullName>
    </submittedName>
</protein>
<organism evidence="2 3">
    <name type="scientific">Leersia perrieri</name>
    <dbReference type="NCBI Taxonomy" id="77586"/>
    <lineage>
        <taxon>Eukaryota</taxon>
        <taxon>Viridiplantae</taxon>
        <taxon>Streptophyta</taxon>
        <taxon>Embryophyta</taxon>
        <taxon>Tracheophyta</taxon>
        <taxon>Spermatophyta</taxon>
        <taxon>Magnoliopsida</taxon>
        <taxon>Liliopsida</taxon>
        <taxon>Poales</taxon>
        <taxon>Poaceae</taxon>
        <taxon>BOP clade</taxon>
        <taxon>Oryzoideae</taxon>
        <taxon>Oryzeae</taxon>
        <taxon>Oryzinae</taxon>
        <taxon>Leersia</taxon>
    </lineage>
</organism>
<dbReference type="HOGENOM" id="CLU_1385986_0_0_1"/>
<dbReference type="Gramene" id="LPERR07G10440.1">
    <property type="protein sequence ID" value="LPERR07G10440.1"/>
    <property type="gene ID" value="LPERR07G10440"/>
</dbReference>
<name>A0A0D9WY95_9ORYZ</name>
<sequence length="197" mass="20704">MDEDGEAGDIQAAAVAVFVRGRRRREKTIRFPLLGLLNLKPVSRISRQGPLAVASQNRFAGEARAHGAPTAAGGSRQHHSRTRVAAARGRAARDSGRARRRRRRAARRGQGAPPPRARPAALWSAAGGRAAGQAAPQQTAASSVRRAADLLSTIMAASECKAATMSQLVAIYIGADDGCFQVQGCNNVSIGYCLVLA</sequence>
<accession>A0A0D9WY95</accession>
<feature type="compositionally biased region" description="Low complexity" evidence="1">
    <location>
        <begin position="118"/>
        <end position="139"/>
    </location>
</feature>
<proteinExistence type="predicted"/>
<reference evidence="2 3" key="1">
    <citation type="submission" date="2012-08" db="EMBL/GenBank/DDBJ databases">
        <title>Oryza genome evolution.</title>
        <authorList>
            <person name="Wing R.A."/>
        </authorList>
    </citation>
    <scope>NUCLEOTIDE SEQUENCE</scope>
</reference>
<reference evidence="2" key="3">
    <citation type="submission" date="2015-04" db="UniProtKB">
        <authorList>
            <consortium name="EnsemblPlants"/>
        </authorList>
    </citation>
    <scope>IDENTIFICATION</scope>
</reference>
<evidence type="ECO:0000313" key="3">
    <source>
        <dbReference type="Proteomes" id="UP000032180"/>
    </source>
</evidence>
<evidence type="ECO:0000313" key="2">
    <source>
        <dbReference type="EnsemblPlants" id="LPERR07G10440.1"/>
    </source>
</evidence>
<reference evidence="3" key="2">
    <citation type="submission" date="2013-12" db="EMBL/GenBank/DDBJ databases">
        <authorList>
            <person name="Yu Y."/>
            <person name="Lee S."/>
            <person name="de Baynast K."/>
            <person name="Wissotski M."/>
            <person name="Liu L."/>
            <person name="Talag J."/>
            <person name="Goicoechea J."/>
            <person name="Angelova A."/>
            <person name="Jetty R."/>
            <person name="Kudrna D."/>
            <person name="Golser W."/>
            <person name="Rivera L."/>
            <person name="Zhang J."/>
            <person name="Wing R."/>
        </authorList>
    </citation>
    <scope>NUCLEOTIDE SEQUENCE</scope>
</reference>
<dbReference type="Proteomes" id="UP000032180">
    <property type="component" value="Chromosome 7"/>
</dbReference>
<keyword evidence="3" id="KW-1185">Reference proteome</keyword>
<dbReference type="EnsemblPlants" id="LPERR07G10440.1">
    <property type="protein sequence ID" value="LPERR07G10440.1"/>
    <property type="gene ID" value="LPERR07G10440"/>
</dbReference>
<evidence type="ECO:0000256" key="1">
    <source>
        <dbReference type="SAM" id="MobiDB-lite"/>
    </source>
</evidence>
<feature type="region of interest" description="Disordered" evidence="1">
    <location>
        <begin position="60"/>
        <end position="139"/>
    </location>
</feature>
<dbReference type="AlphaFoldDB" id="A0A0D9WY95"/>